<dbReference type="GO" id="GO:0017025">
    <property type="term" value="F:TBP-class protein binding"/>
    <property type="evidence" value="ECO:0007669"/>
    <property type="project" value="InterPro"/>
</dbReference>
<comment type="subcellular location">
    <subcellularLocation>
        <location evidence="1">Nucleus</location>
    </subcellularLocation>
</comment>
<dbReference type="PANTHER" id="PTHR11618">
    <property type="entry name" value="TRANSCRIPTION INITIATION FACTOR IIB-RELATED"/>
    <property type="match status" value="1"/>
</dbReference>
<evidence type="ECO:0000256" key="6">
    <source>
        <dbReference type="ARBA" id="ARBA00023015"/>
    </source>
</evidence>
<evidence type="ECO:0000256" key="4">
    <source>
        <dbReference type="ARBA" id="ARBA00022771"/>
    </source>
</evidence>
<evidence type="ECO:0000256" key="1">
    <source>
        <dbReference type="ARBA" id="ARBA00004123"/>
    </source>
</evidence>
<comment type="similarity">
    <text evidence="2">Belongs to the TFIIB family.</text>
</comment>
<dbReference type="SUPFAM" id="SSF47954">
    <property type="entry name" value="Cyclin-like"/>
    <property type="match status" value="2"/>
</dbReference>
<feature type="region of interest" description="Disordered" evidence="10">
    <location>
        <begin position="688"/>
        <end position="878"/>
    </location>
</feature>
<feature type="region of interest" description="Disordered" evidence="10">
    <location>
        <begin position="537"/>
        <end position="561"/>
    </location>
</feature>
<keyword evidence="4" id="KW-0863">Zinc-finger</keyword>
<dbReference type="InterPro" id="IPR013763">
    <property type="entry name" value="Cyclin-like_dom"/>
</dbReference>
<dbReference type="GO" id="GO:0008270">
    <property type="term" value="F:zinc ion binding"/>
    <property type="evidence" value="ECO:0007669"/>
    <property type="project" value="UniProtKB-KW"/>
</dbReference>
<dbReference type="Gene3D" id="1.20.5.650">
    <property type="entry name" value="Single helix bin"/>
    <property type="match status" value="1"/>
</dbReference>
<dbReference type="CDD" id="cd20554">
    <property type="entry name" value="CYCLIN_TFIIIB90_rpt2"/>
    <property type="match status" value="1"/>
</dbReference>
<feature type="compositionally biased region" description="Acidic residues" evidence="10">
    <location>
        <begin position="832"/>
        <end position="849"/>
    </location>
</feature>
<keyword evidence="7" id="KW-0010">Activator</keyword>
<feature type="domain" description="Cyclin-like" evidence="11">
    <location>
        <begin position="224"/>
        <end position="308"/>
    </location>
</feature>
<keyword evidence="13" id="KW-1185">Reference proteome</keyword>
<evidence type="ECO:0000256" key="3">
    <source>
        <dbReference type="ARBA" id="ARBA00022723"/>
    </source>
</evidence>
<dbReference type="Proteomes" id="UP000309340">
    <property type="component" value="Unassembled WGS sequence"/>
</dbReference>
<gene>
    <name evidence="12" type="ORF">B0A55_06296</name>
</gene>
<evidence type="ECO:0000256" key="5">
    <source>
        <dbReference type="ARBA" id="ARBA00022833"/>
    </source>
</evidence>
<keyword evidence="6" id="KW-0805">Transcription regulation</keyword>
<feature type="domain" description="Cyclin-like" evidence="11">
    <location>
        <begin position="122"/>
        <end position="204"/>
    </location>
</feature>
<dbReference type="GO" id="GO:0000126">
    <property type="term" value="C:transcription factor TFIIIB complex"/>
    <property type="evidence" value="ECO:0007669"/>
    <property type="project" value="TreeGrafter"/>
</dbReference>
<dbReference type="InterPro" id="IPR011665">
    <property type="entry name" value="BRF1_TBP-bd_dom"/>
</dbReference>
<dbReference type="STRING" id="329884.A0A4U0XBW6"/>
<proteinExistence type="inferred from homology"/>
<comment type="caution">
    <text evidence="12">The sequence shown here is derived from an EMBL/GenBank/DDBJ whole genome shotgun (WGS) entry which is preliminary data.</text>
</comment>
<dbReference type="InterPro" id="IPR013150">
    <property type="entry name" value="TFIIB_cyclin"/>
</dbReference>
<feature type="compositionally biased region" description="Acidic residues" evidence="10">
    <location>
        <begin position="866"/>
        <end position="878"/>
    </location>
</feature>
<feature type="region of interest" description="Disordered" evidence="10">
    <location>
        <begin position="325"/>
        <end position="487"/>
    </location>
</feature>
<evidence type="ECO:0000256" key="9">
    <source>
        <dbReference type="ARBA" id="ARBA00023242"/>
    </source>
</evidence>
<evidence type="ECO:0000259" key="11">
    <source>
        <dbReference type="SMART" id="SM00385"/>
    </source>
</evidence>
<feature type="compositionally biased region" description="Basic residues" evidence="10">
    <location>
        <begin position="465"/>
        <end position="476"/>
    </location>
</feature>
<dbReference type="SMART" id="SM00385">
    <property type="entry name" value="CYCLIN"/>
    <property type="match status" value="2"/>
</dbReference>
<feature type="region of interest" description="Disordered" evidence="10">
    <location>
        <begin position="1"/>
        <end position="44"/>
    </location>
</feature>
<dbReference type="GO" id="GO:0097550">
    <property type="term" value="C:transcription preinitiation complex"/>
    <property type="evidence" value="ECO:0007669"/>
    <property type="project" value="TreeGrafter"/>
</dbReference>
<feature type="compositionally biased region" description="Basic and acidic residues" evidence="10">
    <location>
        <begin position="361"/>
        <end position="382"/>
    </location>
</feature>
<evidence type="ECO:0000256" key="2">
    <source>
        <dbReference type="ARBA" id="ARBA00010857"/>
    </source>
</evidence>
<organism evidence="12 13">
    <name type="scientific">Friedmanniomyces simplex</name>
    <dbReference type="NCBI Taxonomy" id="329884"/>
    <lineage>
        <taxon>Eukaryota</taxon>
        <taxon>Fungi</taxon>
        <taxon>Dikarya</taxon>
        <taxon>Ascomycota</taxon>
        <taxon>Pezizomycotina</taxon>
        <taxon>Dothideomycetes</taxon>
        <taxon>Dothideomycetidae</taxon>
        <taxon>Mycosphaerellales</taxon>
        <taxon>Teratosphaeriaceae</taxon>
        <taxon>Friedmanniomyces</taxon>
    </lineage>
</organism>
<feature type="compositionally biased region" description="Low complexity" evidence="10">
    <location>
        <begin position="421"/>
        <end position="431"/>
    </location>
</feature>
<feature type="compositionally biased region" description="Acidic residues" evidence="10">
    <location>
        <begin position="797"/>
        <end position="816"/>
    </location>
</feature>
<keyword evidence="9" id="KW-0539">Nucleus</keyword>
<keyword evidence="8" id="KW-0804">Transcription</keyword>
<dbReference type="Pfam" id="PF07741">
    <property type="entry name" value="BRF1"/>
    <property type="match status" value="1"/>
</dbReference>
<dbReference type="FunFam" id="1.10.472.10:FF:000002">
    <property type="entry name" value="Transcription factor IIIB 90 kDa subunit"/>
    <property type="match status" value="1"/>
</dbReference>
<dbReference type="GO" id="GO:0070897">
    <property type="term" value="P:transcription preinitiation complex assembly"/>
    <property type="evidence" value="ECO:0007669"/>
    <property type="project" value="InterPro"/>
</dbReference>
<accession>A0A4U0XBW6</accession>
<sequence length="878" mass="96146">MAPLPPTAPRRQRLDTLNPPAPGQPRPKPKATAPTRPTCCDEPNIQSDDGSRVCVNCGTQISEANIVADVTFEEDARGAATVQGGYIGEHARHARTLGNGVYRKIGGGERNASQNIENTGRRALNALCPPLGVPQRTSDQAQQLFNLAAEVSFTTGRRTDEVVGACLFVACRRQKDNTVLLMDIAEVQKINVFRLGEVYKALCDKLYCHDSRNVGIQHIVDIEPLIQRYCRKLEFGPKTRDVATDAVRILKRMKRDWIVTGRHPAGLCGACIILAARMNNFRRTIREVVYVAKVADQTIALRVEEFRRTRASDLTVEQFREFGTRLKTAHDPPSLSTSSMKKERFEEKKRQRQEQGVARATAERETVERETAERENAERETADGEPVVISDGEDDDSSRDSSAAPDAEINGDELRRKKQRTAGPAATPAAAQQEPRFDADGFAIPALPVIDPALGGEPVEDPTPPKRKRGRPKKKDRQPIEISPEELSVEEDLANEIDENLHNEMLEKMRDEAWQAKQDEEAAAALERVQPAIDQVRDWAGEKEQQRREAEGIDWRPEPEISTVEPTADELEAEFANDPEVNNCLLSEEEAVCKERIWIHHNEDWLRAQHEKELMKKMAEHANGGKEKTKRGGKAGKKRAKLGDRSVLENAETPIETPADAASAMLKKRAPAAFSKFVDYEQLAKIYNRRAGSGTPTSTSQSVSEAGGAGEEGEGSRAGSVAPEEEEEEESGQRDEGRGVGASGRRVSFEATQDTTAGAAAAAATTTAATPAAGRAGSNAPISPPPTQTQPSAAKEQEEEADEDEDTYADNDNDGDNDYHSEGSGVRNAGWDDVDDDDWQQGNGEDDDADFRRVVGGDDGGTYGGEGEEEGGSIEGEY</sequence>
<dbReference type="InterPro" id="IPR000812">
    <property type="entry name" value="TFIIB"/>
</dbReference>
<feature type="compositionally biased region" description="Basic and acidic residues" evidence="10">
    <location>
        <begin position="340"/>
        <end position="353"/>
    </location>
</feature>
<dbReference type="EMBL" id="NAJQ01000234">
    <property type="protein sequence ID" value="TKA74220.1"/>
    <property type="molecule type" value="Genomic_DNA"/>
</dbReference>
<evidence type="ECO:0000256" key="10">
    <source>
        <dbReference type="SAM" id="MobiDB-lite"/>
    </source>
</evidence>
<dbReference type="AlphaFoldDB" id="A0A4U0XBW6"/>
<evidence type="ECO:0000256" key="8">
    <source>
        <dbReference type="ARBA" id="ARBA00023163"/>
    </source>
</evidence>
<feature type="compositionally biased region" description="Basic residues" evidence="10">
    <location>
        <begin position="628"/>
        <end position="640"/>
    </location>
</feature>
<dbReference type="GO" id="GO:0000995">
    <property type="term" value="F:RNA polymerase III general transcription initiation factor activity"/>
    <property type="evidence" value="ECO:0007669"/>
    <property type="project" value="TreeGrafter"/>
</dbReference>
<evidence type="ECO:0000313" key="13">
    <source>
        <dbReference type="Proteomes" id="UP000309340"/>
    </source>
</evidence>
<dbReference type="Gene3D" id="1.10.472.10">
    <property type="entry name" value="Cyclin-like"/>
    <property type="match status" value="2"/>
</dbReference>
<feature type="compositionally biased region" description="Basic and acidic residues" evidence="10">
    <location>
        <begin position="537"/>
        <end position="559"/>
    </location>
</feature>
<feature type="region of interest" description="Disordered" evidence="10">
    <location>
        <begin position="618"/>
        <end position="659"/>
    </location>
</feature>
<dbReference type="PANTHER" id="PTHR11618:SF4">
    <property type="entry name" value="TRANSCRIPTION FACTOR IIIB 90 KDA SUBUNIT"/>
    <property type="match status" value="1"/>
</dbReference>
<protein>
    <recommendedName>
        <fullName evidence="11">Cyclin-like domain-containing protein</fullName>
    </recommendedName>
</protein>
<dbReference type="OrthoDB" id="511529at2759"/>
<dbReference type="GO" id="GO:0005634">
    <property type="term" value="C:nucleus"/>
    <property type="evidence" value="ECO:0007669"/>
    <property type="project" value="UniProtKB-SubCell"/>
</dbReference>
<feature type="compositionally biased region" description="Basic and acidic residues" evidence="10">
    <location>
        <begin position="618"/>
        <end position="627"/>
    </location>
</feature>
<dbReference type="GO" id="GO:0001006">
    <property type="term" value="F:RNA polymerase III type 3 promoter sequence-specific DNA binding"/>
    <property type="evidence" value="ECO:0007669"/>
    <property type="project" value="TreeGrafter"/>
</dbReference>
<name>A0A4U0XBW6_9PEZI</name>
<keyword evidence="5" id="KW-0862">Zinc</keyword>
<dbReference type="Pfam" id="PF00382">
    <property type="entry name" value="TFIIB"/>
    <property type="match status" value="2"/>
</dbReference>
<dbReference type="InterPro" id="IPR036915">
    <property type="entry name" value="Cyclin-like_sf"/>
</dbReference>
<evidence type="ECO:0000256" key="7">
    <source>
        <dbReference type="ARBA" id="ARBA00023159"/>
    </source>
</evidence>
<reference evidence="12 13" key="1">
    <citation type="submission" date="2017-03" db="EMBL/GenBank/DDBJ databases">
        <title>Genomes of endolithic fungi from Antarctica.</title>
        <authorList>
            <person name="Coleine C."/>
            <person name="Masonjones S."/>
            <person name="Stajich J.E."/>
        </authorList>
    </citation>
    <scope>NUCLEOTIDE SEQUENCE [LARGE SCALE GENOMIC DNA]</scope>
    <source>
        <strain evidence="12 13">CCFEE 5184</strain>
    </source>
</reference>
<feature type="compositionally biased region" description="Low complexity" evidence="10">
    <location>
        <begin position="743"/>
        <end position="777"/>
    </location>
</feature>
<evidence type="ECO:0000313" key="12">
    <source>
        <dbReference type="EMBL" id="TKA74220.1"/>
    </source>
</evidence>
<keyword evidence="3" id="KW-0479">Metal-binding</keyword>